<gene>
    <name evidence="2" type="ORF">BVH74_18575</name>
</gene>
<evidence type="ECO:0000256" key="1">
    <source>
        <dbReference type="SAM" id="MobiDB-lite"/>
    </source>
</evidence>
<dbReference type="RefSeq" id="WP_080051541.1">
    <property type="nucleotide sequence ID" value="NZ_CP020100.1"/>
</dbReference>
<feature type="region of interest" description="Disordered" evidence="1">
    <location>
        <begin position="1"/>
        <end position="21"/>
    </location>
</feature>
<dbReference type="EMBL" id="CP020100">
    <property type="protein sequence ID" value="AQZ96633.1"/>
    <property type="molecule type" value="Genomic_DNA"/>
</dbReference>
<dbReference type="AlphaFoldDB" id="A0A1V0B9L1"/>
<dbReference type="KEGG" id="ppha:BVH74_18575"/>
<protein>
    <submittedName>
        <fullName evidence="2">Uncharacterized protein</fullName>
    </submittedName>
</protein>
<evidence type="ECO:0000313" key="2">
    <source>
        <dbReference type="EMBL" id="AQZ96633.1"/>
    </source>
</evidence>
<accession>A0A1V0B9L1</accession>
<evidence type="ECO:0000313" key="3">
    <source>
        <dbReference type="Proteomes" id="UP000243488"/>
    </source>
</evidence>
<keyword evidence="3" id="KW-1185">Reference proteome</keyword>
<dbReference type="Proteomes" id="UP000243488">
    <property type="component" value="Chromosome"/>
</dbReference>
<name>A0A1V0B9L1_9GAMM</name>
<proteinExistence type="predicted"/>
<reference evidence="2 3" key="1">
    <citation type="submission" date="2017-03" db="EMBL/GenBank/DDBJ databases">
        <title>Complete genome sequence of the novel DNRA strain Pseudomonas sp. S-6-2 isolated from Chinese polluted river sediment. Journal of Biotechnology.</title>
        <authorList>
            <person name="Li J."/>
            <person name="Xiang F."/>
            <person name="Wang L."/>
            <person name="Xi L."/>
            <person name="Liu J."/>
        </authorList>
    </citation>
    <scope>NUCLEOTIDE SEQUENCE [LARGE SCALE GENOMIC DNA]</scope>
    <source>
        <strain evidence="2 3">S-6-2</strain>
    </source>
</reference>
<organism evidence="2 3">
    <name type="scientific">Halopseudomonas phragmitis</name>
    <dbReference type="NCBI Taxonomy" id="1931241"/>
    <lineage>
        <taxon>Bacteria</taxon>
        <taxon>Pseudomonadati</taxon>
        <taxon>Pseudomonadota</taxon>
        <taxon>Gammaproteobacteria</taxon>
        <taxon>Pseudomonadales</taxon>
        <taxon>Pseudomonadaceae</taxon>
        <taxon>Halopseudomonas</taxon>
    </lineage>
</organism>
<sequence>MAGKAAKKPQAEQGPDAGATEAPAAAVGFVVVWGCIQESGKTYIEGEPYQPPTPELEEELLKQGIIARAGTAEE</sequence>
<dbReference type="STRING" id="1931241.BVH74_18575"/>